<dbReference type="GO" id="GO:0003676">
    <property type="term" value="F:nucleic acid binding"/>
    <property type="evidence" value="ECO:0007669"/>
    <property type="project" value="InterPro"/>
</dbReference>
<feature type="compositionally biased region" description="Low complexity" evidence="1">
    <location>
        <begin position="115"/>
        <end position="130"/>
    </location>
</feature>
<evidence type="ECO:0008006" key="4">
    <source>
        <dbReference type="Google" id="ProtNLM"/>
    </source>
</evidence>
<keyword evidence="3" id="KW-1185">Reference proteome</keyword>
<dbReference type="EMBL" id="JAMYWD010000005">
    <property type="protein sequence ID" value="KAJ4970872.1"/>
    <property type="molecule type" value="Genomic_DNA"/>
</dbReference>
<reference evidence="2" key="1">
    <citation type="journal article" date="2023" name="Plant J.">
        <title>The genome of the king protea, Protea cynaroides.</title>
        <authorList>
            <person name="Chang J."/>
            <person name="Duong T.A."/>
            <person name="Schoeman C."/>
            <person name="Ma X."/>
            <person name="Roodt D."/>
            <person name="Barker N."/>
            <person name="Li Z."/>
            <person name="Van de Peer Y."/>
            <person name="Mizrachi E."/>
        </authorList>
    </citation>
    <scope>NUCLEOTIDE SEQUENCE</scope>
    <source>
        <tissue evidence="2">Young leaves</tissue>
    </source>
</reference>
<accession>A0A9Q0QT54</accession>
<dbReference type="InterPro" id="IPR036875">
    <property type="entry name" value="Znf_CCHC_sf"/>
</dbReference>
<proteinExistence type="predicted"/>
<dbReference type="SUPFAM" id="SSF57756">
    <property type="entry name" value="Retrovirus zinc finger-like domains"/>
    <property type="match status" value="1"/>
</dbReference>
<feature type="compositionally biased region" description="Basic residues" evidence="1">
    <location>
        <begin position="131"/>
        <end position="148"/>
    </location>
</feature>
<feature type="compositionally biased region" description="Basic and acidic residues" evidence="1">
    <location>
        <begin position="48"/>
        <end position="57"/>
    </location>
</feature>
<feature type="compositionally biased region" description="Basic residues" evidence="1">
    <location>
        <begin position="34"/>
        <end position="47"/>
    </location>
</feature>
<organism evidence="2 3">
    <name type="scientific">Protea cynaroides</name>
    <dbReference type="NCBI Taxonomy" id="273540"/>
    <lineage>
        <taxon>Eukaryota</taxon>
        <taxon>Viridiplantae</taxon>
        <taxon>Streptophyta</taxon>
        <taxon>Embryophyta</taxon>
        <taxon>Tracheophyta</taxon>
        <taxon>Spermatophyta</taxon>
        <taxon>Magnoliopsida</taxon>
        <taxon>Proteales</taxon>
        <taxon>Proteaceae</taxon>
        <taxon>Protea</taxon>
    </lineage>
</organism>
<dbReference type="AlphaFoldDB" id="A0A9Q0QT54"/>
<dbReference type="GO" id="GO:0008270">
    <property type="term" value="F:zinc ion binding"/>
    <property type="evidence" value="ECO:0007669"/>
    <property type="project" value="InterPro"/>
</dbReference>
<dbReference type="Proteomes" id="UP001141806">
    <property type="component" value="Unassembled WGS sequence"/>
</dbReference>
<feature type="region of interest" description="Disordered" evidence="1">
    <location>
        <begin position="81"/>
        <end position="154"/>
    </location>
</feature>
<feature type="compositionally biased region" description="Polar residues" evidence="1">
    <location>
        <begin position="81"/>
        <end position="114"/>
    </location>
</feature>
<feature type="region of interest" description="Disordered" evidence="1">
    <location>
        <begin position="26"/>
        <end position="57"/>
    </location>
</feature>
<sequence>MERYMQAYGEIINPLPDLDNLPSVTELGVLNPPQRKRLKGRPHKNRRRAVDEAPADDFRKKTGTVRCERCKEMGHNRRTCQNAPVNEKGCSSRQRVAGKGSQNTSTLAVSSQMHTRSQTSTTPSSQISKQTKLRAQKAAKLERQKKRMREGLGQ</sequence>
<gene>
    <name evidence="2" type="ORF">NE237_003971</name>
</gene>
<evidence type="ECO:0000313" key="2">
    <source>
        <dbReference type="EMBL" id="KAJ4970872.1"/>
    </source>
</evidence>
<evidence type="ECO:0000256" key="1">
    <source>
        <dbReference type="SAM" id="MobiDB-lite"/>
    </source>
</evidence>
<evidence type="ECO:0000313" key="3">
    <source>
        <dbReference type="Proteomes" id="UP001141806"/>
    </source>
</evidence>
<protein>
    <recommendedName>
        <fullName evidence="4">CCHC-type domain-containing protein</fullName>
    </recommendedName>
</protein>
<comment type="caution">
    <text evidence="2">The sequence shown here is derived from an EMBL/GenBank/DDBJ whole genome shotgun (WGS) entry which is preliminary data.</text>
</comment>
<name>A0A9Q0QT54_9MAGN</name>
<dbReference type="OrthoDB" id="1939383at2759"/>